<dbReference type="Proteomes" id="UP001623348">
    <property type="component" value="Unassembled WGS sequence"/>
</dbReference>
<sequence length="111" mass="12896">MFNISINDLDHRAECSISKFADDTKLGGAADTPEGHAAIQRNLDRLEKWVKRNLMKFNKEKCRVLYLGRNNPMHQYMLRATQMENSSTEKDLRILVDATLNISQQSTLWQR</sequence>
<proteinExistence type="predicted"/>
<name>A0ABC9VS78_GRUJA</name>
<dbReference type="AlphaFoldDB" id="A0ABC9VS78"/>
<dbReference type="PANTHER" id="PTHR33332">
    <property type="entry name" value="REVERSE TRANSCRIPTASE DOMAIN-CONTAINING PROTEIN"/>
    <property type="match status" value="1"/>
</dbReference>
<gene>
    <name evidence="1" type="ORF">GRJ2_000054300</name>
</gene>
<comment type="caution">
    <text evidence="1">The sequence shown here is derived from an EMBL/GenBank/DDBJ whole genome shotgun (WGS) entry which is preliminary data.</text>
</comment>
<protein>
    <submittedName>
        <fullName evidence="1">Mitochondrial enolase superfamily member 1</fullName>
    </submittedName>
</protein>
<organism evidence="1 2">
    <name type="scientific">Grus japonensis</name>
    <name type="common">Japanese crane</name>
    <name type="synonym">Red-crowned crane</name>
    <dbReference type="NCBI Taxonomy" id="30415"/>
    <lineage>
        <taxon>Eukaryota</taxon>
        <taxon>Metazoa</taxon>
        <taxon>Chordata</taxon>
        <taxon>Craniata</taxon>
        <taxon>Vertebrata</taxon>
        <taxon>Euteleostomi</taxon>
        <taxon>Archelosauria</taxon>
        <taxon>Archosauria</taxon>
        <taxon>Dinosauria</taxon>
        <taxon>Saurischia</taxon>
        <taxon>Theropoda</taxon>
        <taxon>Coelurosauria</taxon>
        <taxon>Aves</taxon>
        <taxon>Neognathae</taxon>
        <taxon>Neoaves</taxon>
        <taxon>Gruiformes</taxon>
        <taxon>Gruidae</taxon>
        <taxon>Grus</taxon>
    </lineage>
</organism>
<dbReference type="EMBL" id="BAAFJT010000001">
    <property type="protein sequence ID" value="GAB0175891.1"/>
    <property type="molecule type" value="Genomic_DNA"/>
</dbReference>
<keyword evidence="2" id="KW-1185">Reference proteome</keyword>
<reference evidence="1 2" key="1">
    <citation type="submission" date="2024-06" db="EMBL/GenBank/DDBJ databases">
        <title>The draft genome of Grus japonensis, version 3.</title>
        <authorList>
            <person name="Nabeshima K."/>
            <person name="Suzuki S."/>
            <person name="Onuma M."/>
        </authorList>
    </citation>
    <scope>NUCLEOTIDE SEQUENCE [LARGE SCALE GENOMIC DNA]</scope>
    <source>
        <strain evidence="1 2">451A</strain>
    </source>
</reference>
<evidence type="ECO:0000313" key="1">
    <source>
        <dbReference type="EMBL" id="GAB0175891.1"/>
    </source>
</evidence>
<accession>A0ABC9VS78</accession>
<evidence type="ECO:0000313" key="2">
    <source>
        <dbReference type="Proteomes" id="UP001623348"/>
    </source>
</evidence>